<evidence type="ECO:0000256" key="1">
    <source>
        <dbReference type="SAM" id="MobiDB-lite"/>
    </source>
</evidence>
<dbReference type="SMART" id="SM00493">
    <property type="entry name" value="TOPRIM"/>
    <property type="match status" value="1"/>
</dbReference>
<protein>
    <submittedName>
        <fullName evidence="2">Toprim domain-containing protein</fullName>
    </submittedName>
</protein>
<keyword evidence="3" id="KW-1185">Reference proteome</keyword>
<feature type="region of interest" description="Disordered" evidence="1">
    <location>
        <begin position="288"/>
        <end position="310"/>
    </location>
</feature>
<dbReference type="EMBL" id="FMZQ01000015">
    <property type="protein sequence ID" value="SDD38651.1"/>
    <property type="molecule type" value="Genomic_DNA"/>
</dbReference>
<feature type="compositionally biased region" description="Polar residues" evidence="1">
    <location>
        <begin position="781"/>
        <end position="796"/>
    </location>
</feature>
<dbReference type="InterPro" id="IPR006171">
    <property type="entry name" value="TOPRIM_dom"/>
</dbReference>
<proteinExistence type="predicted"/>
<evidence type="ECO:0000313" key="2">
    <source>
        <dbReference type="EMBL" id="SDD38651.1"/>
    </source>
</evidence>
<sequence length="826" mass="89992">MIIQNGVHTPKGSLCPEKGTADLQGIIGPVANLLLGDPNAALSKPTELRFGSHGSLAVDLDKGVWHDHEEGIGGGVLDLISRKTGITTRAGQLSWLEKNGLKEQKLTQSPASPKVLVKPQIDTTYAYKDEEGRLLFEVVRFEPKDFRQRKPDGKGGWIWLVKDVRQVPYHLPQLIEANPSQSVFIVEGEKDVLRLESLGLIATCNAGGAGKWPDELSKHFADRRVVILPDNDEPGRKHADKVAHALGIVAADVRVLCLPGLSPKGDVSDWLDAGGTVEQLLELVAAPGNHLPEDDGPTEQHFEPGDEDDEKQSQASLLVKFVEQRFELFHDSNKDVFVRDRKTGEVRSLPSRQFRDCLVAGFYMDTGKAPRDQSIREAITTLAGLGRFHGELRSVHLRTAGGNGEYWLDLAAPGSSRAVRLRAGHWEIVEEVDIAFVRPESMQPLPDPIPGGSIDALWKVANVPQGSRLLVLTWLIECLRPETPFPVMELLGEQGSAKSTTQIALRRLIDPNACDLRGAPKTVEDVFVSAGACAMVSYENISHLPAPMQDALCVLATGGGFAKRKLYSDAEESVITVKRPIILNGISAAVTAQDLVDRAITIETPVITERQEVTGLWREYEENRAHLLGGLLDIAAKALAVLPDMRITADDRPRLVEFALLGMAVAQAAGHAPEDFMREFGASRQESLARTIDASPVAAAVVDMIEARPQGVTAPAKEILLTLEQYRPTGCDSWPRSPKGLGDALRRAAPALRQLGIDCKCLGKIGGAVKWEIKRKLPKQSPASPEVLQNTPTAAKQQDIRTCRTSSRDLSPTETPEFDDADAEVF</sequence>
<feature type="compositionally biased region" description="Polar residues" evidence="1">
    <location>
        <begin position="803"/>
        <end position="814"/>
    </location>
</feature>
<accession>A0A1G6UBL3</accession>
<dbReference type="CDD" id="cd01029">
    <property type="entry name" value="TOPRIM_primases"/>
    <property type="match status" value="1"/>
</dbReference>
<dbReference type="AlphaFoldDB" id="A0A1G6UBL3"/>
<feature type="compositionally biased region" description="Acidic residues" evidence="1">
    <location>
        <begin position="816"/>
        <end position="826"/>
    </location>
</feature>
<evidence type="ECO:0000313" key="3">
    <source>
        <dbReference type="Proteomes" id="UP000199467"/>
    </source>
</evidence>
<dbReference type="Proteomes" id="UP000199467">
    <property type="component" value="Unassembled WGS sequence"/>
</dbReference>
<organism evidence="2 3">
    <name type="scientific">Ectopseudomonas chengduensis</name>
    <dbReference type="NCBI Taxonomy" id="489632"/>
    <lineage>
        <taxon>Bacteria</taxon>
        <taxon>Pseudomonadati</taxon>
        <taxon>Pseudomonadota</taxon>
        <taxon>Gammaproteobacteria</taxon>
        <taxon>Pseudomonadales</taxon>
        <taxon>Pseudomonadaceae</taxon>
        <taxon>Ectopseudomonas</taxon>
    </lineage>
</organism>
<reference evidence="3" key="1">
    <citation type="submission" date="2016-10" db="EMBL/GenBank/DDBJ databases">
        <authorList>
            <person name="Varghese N."/>
            <person name="Submissions S."/>
        </authorList>
    </citation>
    <scope>NUCLEOTIDE SEQUENCE [LARGE SCALE GENOMIC DNA]</scope>
    <source>
        <strain evidence="3">DSM 26382</strain>
    </source>
</reference>
<dbReference type="RefSeq" id="WP_090337437.1">
    <property type="nucleotide sequence ID" value="NZ_FMZQ01000015.1"/>
</dbReference>
<dbReference type="Gene3D" id="3.40.1360.10">
    <property type="match status" value="1"/>
</dbReference>
<name>A0A1G6UBL3_9GAMM</name>
<feature type="region of interest" description="Disordered" evidence="1">
    <location>
        <begin position="777"/>
        <end position="826"/>
    </location>
</feature>
<dbReference type="InterPro" id="IPR034154">
    <property type="entry name" value="TOPRIM_DnaG/twinkle"/>
</dbReference>
<gene>
    <name evidence="2" type="ORF">SAMN05216576_115101</name>
</gene>
<dbReference type="SUPFAM" id="SSF110455">
    <property type="entry name" value="Toprim domain"/>
    <property type="match status" value="1"/>
</dbReference>